<evidence type="ECO:0000313" key="4">
    <source>
        <dbReference type="Proteomes" id="UP000016923"/>
    </source>
</evidence>
<protein>
    <submittedName>
        <fullName evidence="3">Uncharacterized protein</fullName>
    </submittedName>
</protein>
<reference evidence="3 4" key="1">
    <citation type="journal article" date="2013" name="BMC Genomics">
        <title>The genome and transcriptome of the pine saprophyte Ophiostoma piceae, and a comparison with the bark beetle-associated pine pathogen Grosmannia clavigera.</title>
        <authorList>
            <person name="Haridas S."/>
            <person name="Wang Y."/>
            <person name="Lim L."/>
            <person name="Massoumi Alamouti S."/>
            <person name="Jackman S."/>
            <person name="Docking R."/>
            <person name="Robertson G."/>
            <person name="Birol I."/>
            <person name="Bohlmann J."/>
            <person name="Breuil C."/>
        </authorList>
    </citation>
    <scope>NUCLEOTIDE SEQUENCE [LARGE SCALE GENOMIC DNA]</scope>
    <source>
        <strain evidence="3 4">UAMH 11346</strain>
    </source>
</reference>
<feature type="chain" id="PRO_5004506426" evidence="2">
    <location>
        <begin position="26"/>
        <end position="279"/>
    </location>
</feature>
<name>S3BPM6_OPHP1</name>
<dbReference type="EMBL" id="KE148169">
    <property type="protein sequence ID" value="EPE03224.1"/>
    <property type="molecule type" value="Genomic_DNA"/>
</dbReference>
<dbReference type="eggNOG" id="ENOG502RB4Z">
    <property type="taxonomic scope" value="Eukaryota"/>
</dbReference>
<evidence type="ECO:0000313" key="3">
    <source>
        <dbReference type="EMBL" id="EPE03224.1"/>
    </source>
</evidence>
<dbReference type="AlphaFoldDB" id="S3BPM6"/>
<accession>S3BPM6</accession>
<dbReference type="HOGENOM" id="CLU_997825_0_0_1"/>
<proteinExistence type="predicted"/>
<organism evidence="3 4">
    <name type="scientific">Ophiostoma piceae (strain UAMH 11346)</name>
    <name type="common">Sap stain fungus</name>
    <dbReference type="NCBI Taxonomy" id="1262450"/>
    <lineage>
        <taxon>Eukaryota</taxon>
        <taxon>Fungi</taxon>
        <taxon>Dikarya</taxon>
        <taxon>Ascomycota</taxon>
        <taxon>Pezizomycotina</taxon>
        <taxon>Sordariomycetes</taxon>
        <taxon>Sordariomycetidae</taxon>
        <taxon>Ophiostomatales</taxon>
        <taxon>Ophiostomataceae</taxon>
        <taxon>Ophiostoma</taxon>
    </lineage>
</organism>
<dbReference type="OrthoDB" id="5410926at2759"/>
<dbReference type="Proteomes" id="UP000016923">
    <property type="component" value="Unassembled WGS sequence"/>
</dbReference>
<keyword evidence="1" id="KW-0812">Transmembrane</keyword>
<keyword evidence="4" id="KW-1185">Reference proteome</keyword>
<gene>
    <name evidence="3" type="ORF">F503_01962</name>
</gene>
<evidence type="ECO:0000256" key="1">
    <source>
        <dbReference type="SAM" id="Phobius"/>
    </source>
</evidence>
<feature type="transmembrane region" description="Helical" evidence="1">
    <location>
        <begin position="255"/>
        <end position="276"/>
    </location>
</feature>
<evidence type="ECO:0000256" key="2">
    <source>
        <dbReference type="SAM" id="SignalP"/>
    </source>
</evidence>
<sequence>MRAQPLPIAAWLALGALVAVSPVTASPASAEPGVEAAVAKPSARMLQAPVLARPPGEAQRRPAWADLPPDEMFKHVRMRGELARAAADLCPANYYSCESQGSQFDNICCPFDAACSLGSDNKPACCPAAAVCTGDAPATYVTATVVASYVPNAYYSFPYLVPSNVAAATALANADACSAVVQECSSIYSLCTSSLEAATTATYASATAASICSSLKGAACGGLPTNSAGCSSVFASSTRSATSTGFSNSGGPPGLHLSMGMVLAVATTVGAFLAGAGMM</sequence>
<dbReference type="VEuPathDB" id="FungiDB:F503_01962"/>
<keyword evidence="1" id="KW-0472">Membrane</keyword>
<keyword evidence="1" id="KW-1133">Transmembrane helix</keyword>
<keyword evidence="2" id="KW-0732">Signal</keyword>
<feature type="signal peptide" evidence="2">
    <location>
        <begin position="1"/>
        <end position="25"/>
    </location>
</feature>